<dbReference type="Proteomes" id="UP001066276">
    <property type="component" value="Chromosome 10"/>
</dbReference>
<keyword evidence="2" id="KW-1185">Reference proteome</keyword>
<dbReference type="EMBL" id="JANPWB010000014">
    <property type="protein sequence ID" value="KAJ1096000.1"/>
    <property type="molecule type" value="Genomic_DNA"/>
</dbReference>
<sequence length="181" mass="20521">MQRCQPSVWSFTAAPPRNQRAQLDWATLHGFAPKWEEPVDGDLTEGILTSLFDSLKSNILDLRRDLALELRDLRTDLTLIGKRVSTLEDNKTSSDEGVELLRQEIIHLHEQQDDVRVQEEDLENRSQRNNIHLRGVHVGAKGSDIRDYTQALFCSMLGREDNADIELDRVHSVAQAGGARP</sequence>
<organism evidence="1 2">
    <name type="scientific">Pleurodeles waltl</name>
    <name type="common">Iberian ribbed newt</name>
    <dbReference type="NCBI Taxonomy" id="8319"/>
    <lineage>
        <taxon>Eukaryota</taxon>
        <taxon>Metazoa</taxon>
        <taxon>Chordata</taxon>
        <taxon>Craniata</taxon>
        <taxon>Vertebrata</taxon>
        <taxon>Euteleostomi</taxon>
        <taxon>Amphibia</taxon>
        <taxon>Batrachia</taxon>
        <taxon>Caudata</taxon>
        <taxon>Salamandroidea</taxon>
        <taxon>Salamandridae</taxon>
        <taxon>Pleurodelinae</taxon>
        <taxon>Pleurodeles</taxon>
    </lineage>
</organism>
<reference evidence="1" key="1">
    <citation type="journal article" date="2022" name="bioRxiv">
        <title>Sequencing and chromosome-scale assembly of the giantPleurodeles waltlgenome.</title>
        <authorList>
            <person name="Brown T."/>
            <person name="Elewa A."/>
            <person name="Iarovenko S."/>
            <person name="Subramanian E."/>
            <person name="Araus A.J."/>
            <person name="Petzold A."/>
            <person name="Susuki M."/>
            <person name="Suzuki K.-i.T."/>
            <person name="Hayashi T."/>
            <person name="Toyoda A."/>
            <person name="Oliveira C."/>
            <person name="Osipova E."/>
            <person name="Leigh N.D."/>
            <person name="Simon A."/>
            <person name="Yun M.H."/>
        </authorList>
    </citation>
    <scope>NUCLEOTIDE SEQUENCE</scope>
    <source>
        <strain evidence="1">20211129_DDA</strain>
        <tissue evidence="1">Liver</tissue>
    </source>
</reference>
<gene>
    <name evidence="1" type="ORF">NDU88_001149</name>
</gene>
<dbReference type="AlphaFoldDB" id="A0AAV7LWT5"/>
<protein>
    <submittedName>
        <fullName evidence="1">Uncharacterized protein</fullName>
    </submittedName>
</protein>
<evidence type="ECO:0000313" key="2">
    <source>
        <dbReference type="Proteomes" id="UP001066276"/>
    </source>
</evidence>
<evidence type="ECO:0000313" key="1">
    <source>
        <dbReference type="EMBL" id="KAJ1096000.1"/>
    </source>
</evidence>
<accession>A0AAV7LWT5</accession>
<comment type="caution">
    <text evidence="1">The sequence shown here is derived from an EMBL/GenBank/DDBJ whole genome shotgun (WGS) entry which is preliminary data.</text>
</comment>
<proteinExistence type="predicted"/>
<name>A0AAV7LWT5_PLEWA</name>